<organism evidence="1 2">
    <name type="scientific">Eretmocerus hayati</name>
    <dbReference type="NCBI Taxonomy" id="131215"/>
    <lineage>
        <taxon>Eukaryota</taxon>
        <taxon>Metazoa</taxon>
        <taxon>Ecdysozoa</taxon>
        <taxon>Arthropoda</taxon>
        <taxon>Hexapoda</taxon>
        <taxon>Insecta</taxon>
        <taxon>Pterygota</taxon>
        <taxon>Neoptera</taxon>
        <taxon>Endopterygota</taxon>
        <taxon>Hymenoptera</taxon>
        <taxon>Apocrita</taxon>
        <taxon>Proctotrupomorpha</taxon>
        <taxon>Chalcidoidea</taxon>
        <taxon>Aphelinidae</taxon>
        <taxon>Aphelininae</taxon>
        <taxon>Eretmocerus</taxon>
    </lineage>
</organism>
<keyword evidence="2" id="KW-1185">Reference proteome</keyword>
<sequence length="364" mass="41345">MQVGLVGRYGYYAEKHLVQSDDGYQLQIHRIPGSPGQPKRPGKKVIFLQHGMFASSATFVYGGPDRNFAYMLVDAGYDVWFGNARGNTYGRSHIELSPDNDEKFWDFSFHEIAVFDVAAEVDYVLNSTKKSSLIYIGHSMGTAISLILLSVKPDYNSKIHLVINLAPVGNWKNFGSPMAFIRSSGIFLKALLWRYGIKELFPRSQATADFLNRTCRRSQRLREMCLYTLGFDQNISDIDPVMESFYHFPAGTSSRTFYHFHQNMLAGKLQMYDYGTIGNLAHYGRLSPPVYNLQNIETPIVMIYSKGDKIAAPEDSTDLVGVLKNARAECVTDDNFGHFDFIMTKNMRSTLYDRIIEIIEEFSD</sequence>
<reference evidence="1" key="1">
    <citation type="submission" date="2023-04" db="EMBL/GenBank/DDBJ databases">
        <title>A chromosome-level genome assembly of the parasitoid wasp Eretmocerus hayati.</title>
        <authorList>
            <person name="Zhong Y."/>
            <person name="Liu S."/>
            <person name="Liu Y."/>
        </authorList>
    </citation>
    <scope>NUCLEOTIDE SEQUENCE</scope>
    <source>
        <strain evidence="1">ZJU_SS_LIU_2023</strain>
    </source>
</reference>
<dbReference type="Proteomes" id="UP001239111">
    <property type="component" value="Chromosome 4"/>
</dbReference>
<comment type="caution">
    <text evidence="1">The sequence shown here is derived from an EMBL/GenBank/DDBJ whole genome shotgun (WGS) entry which is preliminary data.</text>
</comment>
<gene>
    <name evidence="1" type="ORF">QAD02_008856</name>
</gene>
<dbReference type="EMBL" id="CM056744">
    <property type="protein sequence ID" value="KAJ8667194.1"/>
    <property type="molecule type" value="Genomic_DNA"/>
</dbReference>
<proteinExistence type="predicted"/>
<name>A0ACC2N7K6_9HYME</name>
<accession>A0ACC2N7K6</accession>
<evidence type="ECO:0000313" key="1">
    <source>
        <dbReference type="EMBL" id="KAJ8667194.1"/>
    </source>
</evidence>
<protein>
    <submittedName>
        <fullName evidence="1">Uncharacterized protein</fullName>
    </submittedName>
</protein>
<evidence type="ECO:0000313" key="2">
    <source>
        <dbReference type="Proteomes" id="UP001239111"/>
    </source>
</evidence>